<dbReference type="PANTHER" id="PTHR36943:SF1">
    <property type="entry name" value="CCHC-TYPE DOMAIN-CONTAINING PROTEIN"/>
    <property type="match status" value="1"/>
</dbReference>
<reference evidence="2" key="1">
    <citation type="submission" date="2022-11" db="UniProtKB">
        <authorList>
            <consortium name="WormBaseParasite"/>
        </authorList>
    </citation>
    <scope>IDENTIFICATION</scope>
</reference>
<name>A0A914LDB9_MELIC</name>
<dbReference type="PANTHER" id="PTHR36943">
    <property type="entry name" value="CCHC-TYPE DOMAIN-CONTAINING PROTEIN"/>
    <property type="match status" value="1"/>
</dbReference>
<dbReference type="SUPFAM" id="SSF50630">
    <property type="entry name" value="Acid proteases"/>
    <property type="match status" value="1"/>
</dbReference>
<accession>A0A914LDB9</accession>
<dbReference type="InterPro" id="IPR021109">
    <property type="entry name" value="Peptidase_aspartic_dom_sf"/>
</dbReference>
<dbReference type="Proteomes" id="UP000887563">
    <property type="component" value="Unplaced"/>
</dbReference>
<keyword evidence="1" id="KW-1185">Reference proteome</keyword>
<dbReference type="WBParaSite" id="Minc3s00423g12068">
    <property type="protein sequence ID" value="Minc3s00423g12068"/>
    <property type="gene ID" value="Minc3s00423g12068"/>
</dbReference>
<proteinExistence type="predicted"/>
<dbReference type="Gene3D" id="2.40.70.10">
    <property type="entry name" value="Acid Proteases"/>
    <property type="match status" value="1"/>
</dbReference>
<organism evidence="1 2">
    <name type="scientific">Meloidogyne incognita</name>
    <name type="common">Southern root-knot nematode worm</name>
    <name type="synonym">Oxyuris incognita</name>
    <dbReference type="NCBI Taxonomy" id="6306"/>
    <lineage>
        <taxon>Eukaryota</taxon>
        <taxon>Metazoa</taxon>
        <taxon>Ecdysozoa</taxon>
        <taxon>Nematoda</taxon>
        <taxon>Chromadorea</taxon>
        <taxon>Rhabditida</taxon>
        <taxon>Tylenchina</taxon>
        <taxon>Tylenchomorpha</taxon>
        <taxon>Tylenchoidea</taxon>
        <taxon>Meloidogynidae</taxon>
        <taxon>Meloidogyninae</taxon>
        <taxon>Meloidogyne</taxon>
        <taxon>Meloidogyne incognita group</taxon>
    </lineage>
</organism>
<protein>
    <submittedName>
        <fullName evidence="2">Peptidase A2 domain-containing protein</fullName>
    </submittedName>
</protein>
<sequence length="174" mass="19603">MNAKNPDWFIVKLEINGVDVEMKLDTASQITLVTTRTWKKLGCPELQMSDLQVKNCNDIAFDIQGKFECSVQFNGAQRKTLTAYTCNSVAHDLLGIPWICELQILAQEMLETFQKPTAKISVVKENKITITDANELKESLQSMFPSVFDSKLGLCTKLKAQLHLKTDARCWVCA</sequence>
<evidence type="ECO:0000313" key="1">
    <source>
        <dbReference type="Proteomes" id="UP000887563"/>
    </source>
</evidence>
<evidence type="ECO:0000313" key="2">
    <source>
        <dbReference type="WBParaSite" id="Minc3s00423g12068"/>
    </source>
</evidence>
<dbReference type="AlphaFoldDB" id="A0A914LDB9"/>